<proteinExistence type="predicted"/>
<keyword evidence="2" id="KW-0472">Membrane</keyword>
<gene>
    <name evidence="3" type="ORF">PGTUg99_024358</name>
</gene>
<feature type="compositionally biased region" description="Polar residues" evidence="1">
    <location>
        <begin position="97"/>
        <end position="113"/>
    </location>
</feature>
<feature type="compositionally biased region" description="Low complexity" evidence="1">
    <location>
        <begin position="208"/>
        <end position="227"/>
    </location>
</feature>
<reference evidence="3 4" key="1">
    <citation type="submission" date="2019-05" db="EMBL/GenBank/DDBJ databases">
        <title>Emergence of the Ug99 lineage of the wheat stem rust pathogen through somatic hybridization.</title>
        <authorList>
            <person name="Li F."/>
            <person name="Upadhyaya N.M."/>
            <person name="Sperschneider J."/>
            <person name="Matny O."/>
            <person name="Nguyen-Phuc H."/>
            <person name="Mago R."/>
            <person name="Raley C."/>
            <person name="Miller M.E."/>
            <person name="Silverstein K.A.T."/>
            <person name="Henningsen E."/>
            <person name="Hirsch C.D."/>
            <person name="Visser B."/>
            <person name="Pretorius Z.A."/>
            <person name="Steffenson B.J."/>
            <person name="Schwessinger B."/>
            <person name="Dodds P.N."/>
            <person name="Figueroa M."/>
        </authorList>
    </citation>
    <scope>NUCLEOTIDE SEQUENCE [LARGE SCALE GENOMIC DNA]</scope>
    <source>
        <strain evidence="3 4">Ug99</strain>
    </source>
</reference>
<feature type="compositionally biased region" description="Polar residues" evidence="1">
    <location>
        <begin position="128"/>
        <end position="162"/>
    </location>
</feature>
<dbReference type="AlphaFoldDB" id="A0A5B0N0H9"/>
<evidence type="ECO:0000256" key="2">
    <source>
        <dbReference type="SAM" id="Phobius"/>
    </source>
</evidence>
<name>A0A5B0N0H9_PUCGR</name>
<protein>
    <submittedName>
        <fullName evidence="3">Uncharacterized protein</fullName>
    </submittedName>
</protein>
<keyword evidence="2" id="KW-1133">Transmembrane helix</keyword>
<sequence>MVMSVNLKILNNKRTINSPSVLTEEPKVHHQTRQSEQLKFQTSHPLLTRYPVNIAPSPAVLDTVGTPSGKVSLALRARHEIARRARIEDARKVDPGNITTTDDSLKSTPVQPSTEPPRKKISIPKQVASATTPASNTKPTTFADNVANPNTKPTPPGSTTANPPAKAPAVDPNPPITNSRTPINPSPSAPPNNTAPGKSALPPSTAVTPLTPTPEASPEAAAKTAPSGTVIANKPAVESVTPTAPTTPLVPSPAANVTAQREVTPHNHTESAKVEAVPQGSSKVNTSQLTSIAIGVACAASLVIFAILVVIFKIRVCRKRARRTEKLGDDFFGSQDRLSFSDSAGSSRKSLFLVPRPLGNKFPESSLEKPASTFGSPNHAGIGAHSPQIQSLADAPRNHSPSPLTLQTQSNYVPPRPPRSPLRTQAIQKPDAFYHPQKAYAGSEHYTQDSQSMYSIPATRAQAKAPEFYGQPTHEYEYAMEYLENYYPDHYESSAYTSNVDPPGPAGLPKNHQPEMIGMEFMQVEDRPYDHRYTVDRNGVLNNYTPSIPSVPVPRESDYFYKKRCFMI</sequence>
<feature type="compositionally biased region" description="Polar residues" evidence="1">
    <location>
        <begin position="399"/>
        <end position="412"/>
    </location>
</feature>
<accession>A0A5B0N0H9</accession>
<dbReference type="Proteomes" id="UP000325313">
    <property type="component" value="Unassembled WGS sequence"/>
</dbReference>
<feature type="transmembrane region" description="Helical" evidence="2">
    <location>
        <begin position="292"/>
        <end position="312"/>
    </location>
</feature>
<keyword evidence="2" id="KW-0812">Transmembrane</keyword>
<dbReference type="EMBL" id="VDEP01000441">
    <property type="protein sequence ID" value="KAA1081630.1"/>
    <property type="molecule type" value="Genomic_DNA"/>
</dbReference>
<comment type="caution">
    <text evidence="3">The sequence shown here is derived from an EMBL/GenBank/DDBJ whole genome shotgun (WGS) entry which is preliminary data.</text>
</comment>
<organism evidence="3 4">
    <name type="scientific">Puccinia graminis f. sp. tritici</name>
    <dbReference type="NCBI Taxonomy" id="56615"/>
    <lineage>
        <taxon>Eukaryota</taxon>
        <taxon>Fungi</taxon>
        <taxon>Dikarya</taxon>
        <taxon>Basidiomycota</taxon>
        <taxon>Pucciniomycotina</taxon>
        <taxon>Pucciniomycetes</taxon>
        <taxon>Pucciniales</taxon>
        <taxon>Pucciniaceae</taxon>
        <taxon>Puccinia</taxon>
    </lineage>
</organism>
<feature type="region of interest" description="Disordered" evidence="1">
    <location>
        <begin position="364"/>
        <end position="421"/>
    </location>
</feature>
<feature type="region of interest" description="Disordered" evidence="1">
    <location>
        <begin position="86"/>
        <end position="229"/>
    </location>
</feature>
<evidence type="ECO:0000313" key="3">
    <source>
        <dbReference type="EMBL" id="KAA1081630.1"/>
    </source>
</evidence>
<evidence type="ECO:0000256" key="1">
    <source>
        <dbReference type="SAM" id="MobiDB-lite"/>
    </source>
</evidence>
<evidence type="ECO:0000313" key="4">
    <source>
        <dbReference type="Proteomes" id="UP000325313"/>
    </source>
</evidence>